<proteinExistence type="predicted"/>
<dbReference type="KEGG" id="rmm:ROSMUCSMR3_01648"/>
<accession>A0A1V0RNG6</accession>
<reference evidence="1 2" key="1">
    <citation type="submission" date="2017-03" db="EMBL/GenBank/DDBJ databases">
        <title>Genome Sequence of Roseovarius mucosus strain SMR3 Isolated from a culture of the Diatom Skeletonema marinoi.</title>
        <authorList>
            <person name="Topel M."/>
            <person name="Pinder M."/>
            <person name="Johansson O.N."/>
            <person name="Kourtchenko O."/>
            <person name="Godhe A."/>
            <person name="Clarke A.K."/>
        </authorList>
    </citation>
    <scope>NUCLEOTIDE SEQUENCE [LARGE SCALE GENOMIC DNA]</scope>
    <source>
        <strain evidence="1 2">SMR3</strain>
    </source>
</reference>
<evidence type="ECO:0000313" key="1">
    <source>
        <dbReference type="EMBL" id="ARE83132.1"/>
    </source>
</evidence>
<dbReference type="Proteomes" id="UP000192273">
    <property type="component" value="Chromosome"/>
</dbReference>
<dbReference type="SUPFAM" id="SSF56300">
    <property type="entry name" value="Metallo-dependent phosphatases"/>
    <property type="match status" value="1"/>
</dbReference>
<evidence type="ECO:0000313" key="2">
    <source>
        <dbReference type="Proteomes" id="UP000192273"/>
    </source>
</evidence>
<protein>
    <submittedName>
        <fullName evidence="1">Metallophosphoesterase</fullName>
    </submittedName>
</protein>
<dbReference type="Gene3D" id="3.60.21.10">
    <property type="match status" value="1"/>
</dbReference>
<name>A0A1V0RNG6_9RHOB</name>
<organism evidence="1 2">
    <name type="scientific">Roseovarius mucosus</name>
    <dbReference type="NCBI Taxonomy" id="215743"/>
    <lineage>
        <taxon>Bacteria</taxon>
        <taxon>Pseudomonadati</taxon>
        <taxon>Pseudomonadota</taxon>
        <taxon>Alphaproteobacteria</taxon>
        <taxon>Rhodobacterales</taxon>
        <taxon>Roseobacteraceae</taxon>
        <taxon>Roseovarius</taxon>
    </lineage>
</organism>
<sequence length="144" mass="16051">MPPAGSSRGKVAHGSILSDNFSLCRVNSQWQSTDHRAWIETQLSTPFEGQTVVVTHHCPHPDLIGETPCDLDGVYGSDLRAMIDRFQPDVWLFGHTHHAAEIRQGRTRIRNVSLGYPGQVAPGDEAERLRCGIVDLERLRDEPT</sequence>
<dbReference type="EMBL" id="CP020474">
    <property type="protein sequence ID" value="ARE83132.1"/>
    <property type="molecule type" value="Genomic_DNA"/>
</dbReference>
<gene>
    <name evidence="1" type="ORF">ROSMUCSMR3_01648</name>
</gene>
<keyword evidence="2" id="KW-1185">Reference proteome</keyword>
<dbReference type="AlphaFoldDB" id="A0A1V0RNG6"/>
<dbReference type="InterPro" id="IPR029052">
    <property type="entry name" value="Metallo-depent_PP-like"/>
</dbReference>